<name>M5U7D4_9BACT</name>
<evidence type="ECO:0000256" key="1">
    <source>
        <dbReference type="ARBA" id="ARBA00010688"/>
    </source>
</evidence>
<keyword evidence="4 7" id="KW-0418">Kinase</keyword>
<dbReference type="OrthoDB" id="9813569at2"/>
<keyword evidence="8" id="KW-1185">Reference proteome</keyword>
<dbReference type="GO" id="GO:0016301">
    <property type="term" value="F:kinase activity"/>
    <property type="evidence" value="ECO:0007669"/>
    <property type="project" value="UniProtKB-KW"/>
</dbReference>
<dbReference type="PANTHER" id="PTHR43085:SF1">
    <property type="entry name" value="PSEUDOURIDINE KINASE-RELATED"/>
    <property type="match status" value="1"/>
</dbReference>
<comment type="similarity">
    <text evidence="1">Belongs to the carbohydrate kinase PfkB family.</text>
</comment>
<comment type="caution">
    <text evidence="7">The sequence shown here is derived from an EMBL/GenBank/DDBJ whole genome shotgun (WGS) entry which is preliminary data.</text>
</comment>
<dbReference type="Pfam" id="PF00294">
    <property type="entry name" value="PfkB"/>
    <property type="match status" value="1"/>
</dbReference>
<dbReference type="EMBL" id="ANOH01000331">
    <property type="protein sequence ID" value="EMI53776.1"/>
    <property type="molecule type" value="Genomic_DNA"/>
</dbReference>
<dbReference type="Proteomes" id="UP000011885">
    <property type="component" value="Unassembled WGS sequence"/>
</dbReference>
<reference evidence="7 8" key="1">
    <citation type="journal article" date="2013" name="Mar. Genomics">
        <title>Expression of sulfatases in Rhodopirellula baltica and the diversity of sulfatases in the genus Rhodopirellula.</title>
        <authorList>
            <person name="Wegner C.E."/>
            <person name="Richter-Heitmann T."/>
            <person name="Klindworth A."/>
            <person name="Klockow C."/>
            <person name="Richter M."/>
            <person name="Achstetter T."/>
            <person name="Glockner F.O."/>
            <person name="Harder J."/>
        </authorList>
    </citation>
    <scope>NUCLEOTIDE SEQUENCE [LARGE SCALE GENOMIC DNA]</scope>
    <source>
        <strain evidence="7 8">SM41</strain>
    </source>
</reference>
<keyword evidence="2" id="KW-0808">Transferase</keyword>
<evidence type="ECO:0000256" key="4">
    <source>
        <dbReference type="ARBA" id="ARBA00022777"/>
    </source>
</evidence>
<dbReference type="InterPro" id="IPR011611">
    <property type="entry name" value="PfkB_dom"/>
</dbReference>
<dbReference type="AlphaFoldDB" id="M5U7D4"/>
<protein>
    <submittedName>
        <fullName evidence="7">Fructokinase</fullName>
    </submittedName>
</protein>
<evidence type="ECO:0000259" key="6">
    <source>
        <dbReference type="Pfam" id="PF00294"/>
    </source>
</evidence>
<feature type="domain" description="Carbohydrate kinase PfkB" evidence="6">
    <location>
        <begin position="21"/>
        <end position="309"/>
    </location>
</feature>
<keyword evidence="3" id="KW-0547">Nucleotide-binding</keyword>
<accession>M5U7D4</accession>
<proteinExistence type="inferred from homology"/>
<dbReference type="PATRIC" id="fig|1263870.3.peg.5075"/>
<dbReference type="Gene3D" id="3.40.1190.20">
    <property type="match status" value="1"/>
</dbReference>
<dbReference type="PANTHER" id="PTHR43085">
    <property type="entry name" value="HEXOKINASE FAMILY MEMBER"/>
    <property type="match status" value="1"/>
</dbReference>
<dbReference type="RefSeq" id="WP_008684088.1">
    <property type="nucleotide sequence ID" value="NZ_ANOH01000331.1"/>
</dbReference>
<evidence type="ECO:0000256" key="3">
    <source>
        <dbReference type="ARBA" id="ARBA00022741"/>
    </source>
</evidence>
<dbReference type="InterPro" id="IPR029056">
    <property type="entry name" value="Ribokinase-like"/>
</dbReference>
<organism evidence="7 8">
    <name type="scientific">Rhodopirellula sallentina SM41</name>
    <dbReference type="NCBI Taxonomy" id="1263870"/>
    <lineage>
        <taxon>Bacteria</taxon>
        <taxon>Pseudomonadati</taxon>
        <taxon>Planctomycetota</taxon>
        <taxon>Planctomycetia</taxon>
        <taxon>Pirellulales</taxon>
        <taxon>Pirellulaceae</taxon>
        <taxon>Rhodopirellula</taxon>
    </lineage>
</organism>
<dbReference type="SUPFAM" id="SSF53613">
    <property type="entry name" value="Ribokinase-like"/>
    <property type="match status" value="1"/>
</dbReference>
<dbReference type="InterPro" id="IPR050306">
    <property type="entry name" value="PfkB_Carbo_kinase"/>
</dbReference>
<gene>
    <name evidence="7" type="ORF">RSSM_04798</name>
</gene>
<keyword evidence="5" id="KW-0067">ATP-binding</keyword>
<dbReference type="GO" id="GO:0005524">
    <property type="term" value="F:ATP binding"/>
    <property type="evidence" value="ECO:0007669"/>
    <property type="project" value="UniProtKB-KW"/>
</dbReference>
<evidence type="ECO:0000313" key="8">
    <source>
        <dbReference type="Proteomes" id="UP000011885"/>
    </source>
</evidence>
<evidence type="ECO:0000256" key="5">
    <source>
        <dbReference type="ARBA" id="ARBA00022840"/>
    </source>
</evidence>
<sequence>MSDSPAAIIVGEVLWDCFSEQDGGKRILGGAPLNVAWNLAGFGMDPLFISAVGDDELGHEIIQRMKSFGMETEGVAVLPGVDTGTVQVTLQDGEPHYDIVKGVAWDQIPTPTHALSEMISDRMATAHRADLPALLYHGSLAFRDERSRSTLTKLREKILHDPIRASAFFDVNLRAPHYTSSLLNDLRRSASFIKLNLDELGELGSEAEGDPVERTMAAGRAFEKDTNDVTLSGLLVTLGSDGALCYTPGCGEPLRVRSPEPESMEDPVGAGDAFAAVVMHGILTGRPFTNSLHDAVAFASKVCSLQGATCDDPHFYRLPSDS</sequence>
<evidence type="ECO:0000256" key="2">
    <source>
        <dbReference type="ARBA" id="ARBA00022679"/>
    </source>
</evidence>
<evidence type="ECO:0000313" key="7">
    <source>
        <dbReference type="EMBL" id="EMI53776.1"/>
    </source>
</evidence>